<organism evidence="1 2">
    <name type="scientific">Pseudomonas citronellolis</name>
    <dbReference type="NCBI Taxonomy" id="53408"/>
    <lineage>
        <taxon>Bacteria</taxon>
        <taxon>Pseudomonadati</taxon>
        <taxon>Pseudomonadota</taxon>
        <taxon>Gammaproteobacteria</taxon>
        <taxon>Pseudomonadales</taxon>
        <taxon>Pseudomonadaceae</taxon>
        <taxon>Pseudomonas</taxon>
    </lineage>
</organism>
<proteinExistence type="predicted"/>
<evidence type="ECO:0000313" key="2">
    <source>
        <dbReference type="Proteomes" id="UP001220662"/>
    </source>
</evidence>
<dbReference type="Proteomes" id="UP001220662">
    <property type="component" value="Unassembled WGS sequence"/>
</dbReference>
<protein>
    <submittedName>
        <fullName evidence="1">Uncharacterized protein</fullName>
    </submittedName>
</protein>
<reference evidence="1" key="1">
    <citation type="submission" date="2023-03" db="EMBL/GenBank/DDBJ databases">
        <title>Draft assemblies of triclosan tolerant bacteria isolated from returned activated sludge.</title>
        <authorList>
            <person name="Van Hamelsveld S."/>
        </authorList>
    </citation>
    <scope>NUCLEOTIDE SEQUENCE</scope>
    <source>
        <strain evidence="1">GW210015_S63</strain>
    </source>
</reference>
<dbReference type="AlphaFoldDB" id="A0AAW6PD03"/>
<gene>
    <name evidence="1" type="ORF">P3W55_21035</name>
</gene>
<sequence length="54" mass="6009">MLHNVYELDLRPLLAERLGYGIEHSLLLRDDAGRNQALQALVEDLCAVHGVSLP</sequence>
<name>A0AAW6PD03_9PSED</name>
<dbReference type="EMBL" id="JARJLR010000341">
    <property type="protein sequence ID" value="MDF3844203.1"/>
    <property type="molecule type" value="Genomic_DNA"/>
</dbReference>
<evidence type="ECO:0000313" key="1">
    <source>
        <dbReference type="EMBL" id="MDF3844203.1"/>
    </source>
</evidence>
<dbReference type="RefSeq" id="WP_276215437.1">
    <property type="nucleotide sequence ID" value="NZ_JARJLR010000341.1"/>
</dbReference>
<comment type="caution">
    <text evidence="1">The sequence shown here is derived from an EMBL/GenBank/DDBJ whole genome shotgun (WGS) entry which is preliminary data.</text>
</comment>
<accession>A0AAW6PD03</accession>